<organism evidence="2 3">
    <name type="scientific">Gymnopus androsaceus JB14</name>
    <dbReference type="NCBI Taxonomy" id="1447944"/>
    <lineage>
        <taxon>Eukaryota</taxon>
        <taxon>Fungi</taxon>
        <taxon>Dikarya</taxon>
        <taxon>Basidiomycota</taxon>
        <taxon>Agaricomycotina</taxon>
        <taxon>Agaricomycetes</taxon>
        <taxon>Agaricomycetidae</taxon>
        <taxon>Agaricales</taxon>
        <taxon>Marasmiineae</taxon>
        <taxon>Omphalotaceae</taxon>
        <taxon>Gymnopus</taxon>
    </lineage>
</organism>
<proteinExistence type="predicted"/>
<feature type="compositionally biased region" description="Basic residues" evidence="1">
    <location>
        <begin position="798"/>
        <end position="815"/>
    </location>
</feature>
<feature type="compositionally biased region" description="Basic and acidic residues" evidence="1">
    <location>
        <begin position="474"/>
        <end position="509"/>
    </location>
</feature>
<feature type="region of interest" description="Disordered" evidence="1">
    <location>
        <begin position="793"/>
        <end position="822"/>
    </location>
</feature>
<reference evidence="2" key="1">
    <citation type="journal article" date="2019" name="Environ. Microbiol.">
        <title>Fungal ecological strategies reflected in gene transcription - a case study of two litter decomposers.</title>
        <authorList>
            <person name="Barbi F."/>
            <person name="Kohler A."/>
            <person name="Barry K."/>
            <person name="Baskaran P."/>
            <person name="Daum C."/>
            <person name="Fauchery L."/>
            <person name="Ihrmark K."/>
            <person name="Kuo A."/>
            <person name="LaButti K."/>
            <person name="Lipzen A."/>
            <person name="Morin E."/>
            <person name="Grigoriev I.V."/>
            <person name="Henrissat B."/>
            <person name="Lindahl B."/>
            <person name="Martin F."/>
        </authorList>
    </citation>
    <scope>NUCLEOTIDE SEQUENCE</scope>
    <source>
        <strain evidence="2">JB14</strain>
    </source>
</reference>
<dbReference type="Proteomes" id="UP000799118">
    <property type="component" value="Unassembled WGS sequence"/>
</dbReference>
<evidence type="ECO:0000313" key="3">
    <source>
        <dbReference type="Proteomes" id="UP000799118"/>
    </source>
</evidence>
<dbReference type="EMBL" id="ML769716">
    <property type="protein sequence ID" value="KAE9388988.1"/>
    <property type="molecule type" value="Genomic_DNA"/>
</dbReference>
<name>A0A6A4GTG8_9AGAR</name>
<evidence type="ECO:0000256" key="1">
    <source>
        <dbReference type="SAM" id="MobiDB-lite"/>
    </source>
</evidence>
<protein>
    <submittedName>
        <fullName evidence="2">Uncharacterized protein</fullName>
    </submittedName>
</protein>
<keyword evidence="3" id="KW-1185">Reference proteome</keyword>
<gene>
    <name evidence="2" type="ORF">BT96DRAFT_1003666</name>
</gene>
<dbReference type="AlphaFoldDB" id="A0A6A4GTG8"/>
<feature type="region of interest" description="Disordered" evidence="1">
    <location>
        <begin position="459"/>
        <end position="524"/>
    </location>
</feature>
<dbReference type="OrthoDB" id="3066419at2759"/>
<evidence type="ECO:0000313" key="2">
    <source>
        <dbReference type="EMBL" id="KAE9388988.1"/>
    </source>
</evidence>
<sequence>MPIFSYPTPHSGIEQETTRVLSSYRHLPSDAGEDLRRWEDEPVQVGAGFLTLTGIDCSFSEEIPRGTREQYHGRLFTGNRFPDAIKPSDPGDRNEMAFEIFSYNSLQNLYYGGRRVLEDYRKPFTNPIFTDGSMGKSDPTLMPLFYDQRFPSLPFVRLLKYAQKDLLKRPEYENLYDVWQSDNSLDWIHHDGYAQARYLLALMDRRDSLESQYEVNMFRSNGSVLERWPNLVESWESLLPSYQEIETLGTPMSFPTYIPKMAAIQRRFKIAESWNTMSEILIEKRVDASRHLSVARSKLQDGRFLGIWGNGMDPRKLKWYLYVAQVPIFWLHRSVPPEELTLPSDMPKFVNLIEGTAMSSYLANAQAWRTMDAAGTEGFFKTEFVDERCVNPRNTGNSNTRSFPSPEPLLTVSGPVHATNAQESRMMDLSRYMSALGLGLKKIVLDIDDEDEDEIEIVSGPVKKAQKAQEEEEQKAKQEVERIKKEEEERKATEEEPKAKEKEQRKVKEEETEVQVPGSELSDTVDCSGAALVTSINGEAAQSVTEQLQDLSLMLETVQAHVSEAVEDRALSESDHMDCSESNVDEVVAERPETVEDHALSQSDPMDCSVSGVDLTSINEGAFAEQLSAEDETVSQLSDASVSLTTAVTTSKRPAELQNFEEPKRLRFDPSQNPNVHSSRPPLMLNVSDHPTAFLVIRGRNEQTIPSFIQFVEQYASVSQVRRIRLVHLTNANLFFMKTSTPEAAEAVKRCLSDYRNTQKCQVRFILDIDWHGLYPDAEVEKSATDVDWYAITPQPPRSRHQTTLRHRAGRKITAKKQEWGDDVDRRAKGHVHRYASRRDYNRDRYYNDGRDHDRYWTERKGPTRRF</sequence>
<accession>A0A6A4GTG8</accession>